<evidence type="ECO:0000313" key="2">
    <source>
        <dbReference type="Proteomes" id="UP001352263"/>
    </source>
</evidence>
<dbReference type="Proteomes" id="UP001352263">
    <property type="component" value="Unassembled WGS sequence"/>
</dbReference>
<sequence>MYIPAQFAENRADVMHRLMHEHSLGTLVTLGEDGLQANHIPFEIVSDGSPFGRLQAHVARSNPVWREETQIESLIVFQGAQAYISPSLYETKKEHGKVVPTYNYMVVHAYGRLRAVDDPQWVHALLARLSARHEAGRAAPWSIDDAPAGFIDSLLSQIVGIEIEITRLQGKWKVSQNQPARNRASVEAGLREQGGEQSVAMAEAVALRAG</sequence>
<proteinExistence type="predicted"/>
<name>A0ABU6JBY0_9BURK</name>
<protein>
    <submittedName>
        <fullName evidence="1">FMN-binding negative transcriptional regulator</fullName>
    </submittedName>
</protein>
<evidence type="ECO:0000313" key="1">
    <source>
        <dbReference type="EMBL" id="MEC4721147.1"/>
    </source>
</evidence>
<gene>
    <name evidence="1" type="ORF">RY831_18440</name>
</gene>
<dbReference type="InterPro" id="IPR007396">
    <property type="entry name" value="TR_PAI2-type"/>
</dbReference>
<dbReference type="RefSeq" id="WP_326507855.1">
    <property type="nucleotide sequence ID" value="NZ_JAWIIV010000016.1"/>
</dbReference>
<dbReference type="Gene3D" id="2.30.110.10">
    <property type="entry name" value="Electron Transport, Fmn-binding Protein, Chain A"/>
    <property type="match status" value="1"/>
</dbReference>
<keyword evidence="2" id="KW-1185">Reference proteome</keyword>
<reference evidence="1 2" key="1">
    <citation type="submission" date="2023-10" db="EMBL/GenBank/DDBJ databases">
        <title>Noviherbaspirillum sp. CPCC 100848 genome assembly.</title>
        <authorList>
            <person name="Li X.Y."/>
            <person name="Fang X.M."/>
        </authorList>
    </citation>
    <scope>NUCLEOTIDE SEQUENCE [LARGE SCALE GENOMIC DNA]</scope>
    <source>
        <strain evidence="1 2">CPCC 100848</strain>
    </source>
</reference>
<dbReference type="InterPro" id="IPR012349">
    <property type="entry name" value="Split_barrel_FMN-bd"/>
</dbReference>
<dbReference type="PANTHER" id="PTHR35802:SF1">
    <property type="entry name" value="PROTEASE SYNTHASE AND SPORULATION PROTEIN PAI 2"/>
    <property type="match status" value="1"/>
</dbReference>
<accession>A0ABU6JBY0</accession>
<dbReference type="PIRSF" id="PIRSF010372">
    <property type="entry name" value="PaiB"/>
    <property type="match status" value="1"/>
</dbReference>
<dbReference type="PANTHER" id="PTHR35802">
    <property type="entry name" value="PROTEASE SYNTHASE AND SPORULATION PROTEIN PAI 2"/>
    <property type="match status" value="1"/>
</dbReference>
<dbReference type="EMBL" id="JAWIIV010000016">
    <property type="protein sequence ID" value="MEC4721147.1"/>
    <property type="molecule type" value="Genomic_DNA"/>
</dbReference>
<comment type="caution">
    <text evidence="1">The sequence shown here is derived from an EMBL/GenBank/DDBJ whole genome shotgun (WGS) entry which is preliminary data.</text>
</comment>
<dbReference type="SUPFAM" id="SSF50475">
    <property type="entry name" value="FMN-binding split barrel"/>
    <property type="match status" value="1"/>
</dbReference>
<organism evidence="1 2">
    <name type="scientific">Noviherbaspirillum album</name>
    <dbReference type="NCBI Taxonomy" id="3080276"/>
    <lineage>
        <taxon>Bacteria</taxon>
        <taxon>Pseudomonadati</taxon>
        <taxon>Pseudomonadota</taxon>
        <taxon>Betaproteobacteria</taxon>
        <taxon>Burkholderiales</taxon>
        <taxon>Oxalobacteraceae</taxon>
        <taxon>Noviherbaspirillum</taxon>
    </lineage>
</organism>
<dbReference type="Pfam" id="PF04299">
    <property type="entry name" value="FMN_bind_2"/>
    <property type="match status" value="1"/>
</dbReference>